<sequence>MGTVSKGNVTVVLFYKRTSLLITSILLGLIALPNMGWAQKTPKINSSDVTPAYPTS</sequence>
<evidence type="ECO:0000313" key="1">
    <source>
        <dbReference type="EMBL" id="MBE9106674.1"/>
    </source>
</evidence>
<protein>
    <submittedName>
        <fullName evidence="1">Transcriptional regulator</fullName>
    </submittedName>
</protein>
<dbReference type="Proteomes" id="UP000647836">
    <property type="component" value="Unassembled WGS sequence"/>
</dbReference>
<dbReference type="EMBL" id="JADEXF010000603">
    <property type="protein sequence ID" value="MBE9106674.1"/>
    <property type="molecule type" value="Genomic_DNA"/>
</dbReference>
<comment type="caution">
    <text evidence="1">The sequence shown here is derived from an EMBL/GenBank/DDBJ whole genome shotgun (WGS) entry which is preliminary data.</text>
</comment>
<gene>
    <name evidence="1" type="ORF">IQ229_17590</name>
</gene>
<organism evidence="1 2">
    <name type="scientific">Nostoc cf. edaphicum LEGE 07299</name>
    <dbReference type="NCBI Taxonomy" id="2777974"/>
    <lineage>
        <taxon>Bacteria</taxon>
        <taxon>Bacillati</taxon>
        <taxon>Cyanobacteriota</taxon>
        <taxon>Cyanophyceae</taxon>
        <taxon>Nostocales</taxon>
        <taxon>Nostocaceae</taxon>
        <taxon>Nostoc</taxon>
    </lineage>
</organism>
<accession>A0ABR9U1Y3</accession>
<proteinExistence type="predicted"/>
<keyword evidence="2" id="KW-1185">Reference proteome</keyword>
<evidence type="ECO:0000313" key="2">
    <source>
        <dbReference type="Proteomes" id="UP000647836"/>
    </source>
</evidence>
<reference evidence="1 2" key="1">
    <citation type="submission" date="2020-10" db="EMBL/GenBank/DDBJ databases">
        <authorList>
            <person name="Castelo-Branco R."/>
            <person name="Eusebio N."/>
            <person name="Adriana R."/>
            <person name="Vieira A."/>
            <person name="Brugerolle De Fraissinette N."/>
            <person name="Rezende De Castro R."/>
            <person name="Schneider M.P."/>
            <person name="Vasconcelos V."/>
            <person name="Leao P.N."/>
        </authorList>
    </citation>
    <scope>NUCLEOTIDE SEQUENCE [LARGE SCALE GENOMIC DNA]</scope>
    <source>
        <strain evidence="1 2">LEGE 07299</strain>
    </source>
</reference>
<feature type="non-terminal residue" evidence="1">
    <location>
        <position position="56"/>
    </location>
</feature>
<name>A0ABR9U1Y3_9NOSO</name>